<dbReference type="Proteomes" id="UP000024329">
    <property type="component" value="Unassembled WGS sequence"/>
</dbReference>
<dbReference type="EMBL" id="CP017076">
    <property type="protein sequence ID" value="AOR79879.1"/>
    <property type="molecule type" value="Genomic_DNA"/>
</dbReference>
<reference evidence="1" key="2">
    <citation type="submission" date="2016-08" db="EMBL/GenBank/DDBJ databases">
        <authorList>
            <person name="Seilhamer J.J."/>
        </authorList>
    </citation>
    <scope>NUCLEOTIDE SEQUENCE [LARGE SCALE GENOMIC DNA]</scope>
    <source>
        <strain evidence="1">SA1</strain>
        <plasmid evidence="1">pSA1</plasmid>
    </source>
</reference>
<reference evidence="4" key="3">
    <citation type="journal article" date="2017" name="J. Biotechnol.">
        <title>Complete genome sequence of Novosphingobium resinovorum SA1, a versatile xenobiotic-degrading bacterium capable of utilizing sulfanilic acid.</title>
        <authorList>
            <person name="Hegedus B."/>
            <person name="Kos P.B."/>
            <person name="Balint B."/>
            <person name="Maroti G."/>
            <person name="Gan H.M."/>
            <person name="Perei K."/>
            <person name="Rakhely G."/>
        </authorList>
    </citation>
    <scope>NUCLEOTIDE SEQUENCE [LARGE SCALE GENOMIC DNA]</scope>
    <source>
        <strain evidence="4">SA1</strain>
    </source>
</reference>
<evidence type="ECO:0000313" key="3">
    <source>
        <dbReference type="Proteomes" id="UP000024329"/>
    </source>
</evidence>
<dbReference type="SUPFAM" id="SSF52540">
    <property type="entry name" value="P-loop containing nucleoside triphosphate hydrolases"/>
    <property type="match status" value="1"/>
</dbReference>
<geneLocation type="plasmid" evidence="1 4">
    <name>pSA1</name>
</geneLocation>
<dbReference type="Proteomes" id="UP000094626">
    <property type="component" value="Plasmid pSA1"/>
</dbReference>
<dbReference type="PATRIC" id="fig|158500.4.peg.2990"/>
<evidence type="ECO:0000313" key="1">
    <source>
        <dbReference type="EMBL" id="AOR79879.1"/>
    </source>
</evidence>
<evidence type="ECO:0000313" key="2">
    <source>
        <dbReference type="EMBL" id="EZP81262.1"/>
    </source>
</evidence>
<gene>
    <name evidence="1" type="ORF">BES08_24305</name>
    <name evidence="2" type="ORF">BV97_02923</name>
</gene>
<proteinExistence type="predicted"/>
<keyword evidence="2" id="KW-0378">Hydrolase</keyword>
<dbReference type="OrthoDB" id="6853346at2"/>
<accession>A0A031JY10</accession>
<keyword evidence="1" id="KW-0614">Plasmid</keyword>
<dbReference type="EMBL" id="JFYZ01000013">
    <property type="protein sequence ID" value="EZP81262.1"/>
    <property type="molecule type" value="Genomic_DNA"/>
</dbReference>
<dbReference type="AlphaFoldDB" id="A0A031JY10"/>
<sequence length="237" mass="25424">MTRVPPLIAVIGCDGSGKSTLTQELQAWLGQRQPTVTCHLGKQSGNIGRVIARLPLLGGRLDKSIHAKARKAQGEKGPGLGAALVIYAFSLRRLLRFHRMMRLRGEGRTIIADRFPQLEIPGPMDGPGLAAARPGGLVGMLAASERRMFETMTQQSPDLVLRLNVSLDVAATRKPDHRFTSLARKIADVPRLRFGTAPVVELDAEAPLEQVISRAKVAVNALLIAHEGGLPFVGAAA</sequence>
<organism evidence="2 3">
    <name type="scientific">Novosphingobium resinovorum</name>
    <dbReference type="NCBI Taxonomy" id="158500"/>
    <lineage>
        <taxon>Bacteria</taxon>
        <taxon>Pseudomonadati</taxon>
        <taxon>Pseudomonadota</taxon>
        <taxon>Alphaproteobacteria</taxon>
        <taxon>Sphingomonadales</taxon>
        <taxon>Sphingomonadaceae</taxon>
        <taxon>Novosphingobium</taxon>
    </lineage>
</organism>
<keyword evidence="4" id="KW-1185">Reference proteome</keyword>
<dbReference type="InterPro" id="IPR027417">
    <property type="entry name" value="P-loop_NTPase"/>
</dbReference>
<dbReference type="GO" id="GO:0016787">
    <property type="term" value="F:hydrolase activity"/>
    <property type="evidence" value="ECO:0007669"/>
    <property type="project" value="UniProtKB-KW"/>
</dbReference>
<dbReference type="RefSeq" id="WP_036526629.1">
    <property type="nucleotide sequence ID" value="NZ_CP017076.1"/>
</dbReference>
<dbReference type="KEGG" id="nre:BES08_24305"/>
<dbReference type="Gene3D" id="3.40.50.300">
    <property type="entry name" value="P-loop containing nucleotide triphosphate hydrolases"/>
    <property type="match status" value="1"/>
</dbReference>
<dbReference type="eggNOG" id="COG0125">
    <property type="taxonomic scope" value="Bacteria"/>
</dbReference>
<name>A0A031JY10_9SPHN</name>
<evidence type="ECO:0000313" key="4">
    <source>
        <dbReference type="Proteomes" id="UP000094626"/>
    </source>
</evidence>
<protein>
    <submittedName>
        <fullName evidence="1 2">Nucleoside triphosphate hydrolase</fullName>
    </submittedName>
</protein>
<reference evidence="2 3" key="1">
    <citation type="submission" date="2014-03" db="EMBL/GenBank/DDBJ databases">
        <title>Whole genome sequence of Novosphingobium resinovorum KF1.</title>
        <authorList>
            <person name="Gan H.M."/>
            <person name="Gan H.Y."/>
            <person name="Chew T.H."/>
            <person name="Savka M.A."/>
        </authorList>
    </citation>
    <scope>NUCLEOTIDE SEQUENCE [LARGE SCALE GENOMIC DNA]</scope>
    <source>
        <strain evidence="2 3">KF1</strain>
    </source>
</reference>